<name>A0A1M7IGW2_RUMFL</name>
<evidence type="ECO:0000313" key="4">
    <source>
        <dbReference type="Proteomes" id="UP000184394"/>
    </source>
</evidence>
<dbReference type="EMBL" id="FNWV01000002">
    <property type="protein sequence ID" value="SEH48763.1"/>
    <property type="molecule type" value="Genomic_DNA"/>
</dbReference>
<reference evidence="1 3" key="1">
    <citation type="submission" date="2016-10" db="EMBL/GenBank/DDBJ databases">
        <authorList>
            <person name="de Groot N.N."/>
        </authorList>
    </citation>
    <scope>NUCLEOTIDE SEQUENCE [LARGE SCALE GENOMIC DNA]</scope>
    <source>
        <strain evidence="1 3">YAD2003</strain>
    </source>
</reference>
<evidence type="ECO:0000313" key="2">
    <source>
        <dbReference type="EMBL" id="SHM39981.1"/>
    </source>
</evidence>
<dbReference type="OrthoDB" id="1819810at2"/>
<sequence>MSTTFLSEDMTRYYEDMWIAHQLEALSNGKYRFLNNLEFGNYKNEFWSIISADEWSNISFHFELNWKRGLPITNVSKINIPIHLETKKGHEELYRKARECFEAQGYSFIGEKEGAILASDNSKFHESITPDFSSEEAAKATIREIIKILDSESYQKCAHIINEFIREQQNKN</sequence>
<gene>
    <name evidence="1" type="ORF">SAMN02910265_01013</name>
    <name evidence="2" type="ORF">SAMN04487860_104111</name>
</gene>
<evidence type="ECO:0000313" key="3">
    <source>
        <dbReference type="Proteomes" id="UP000183190"/>
    </source>
</evidence>
<dbReference type="EMBL" id="FRCT01000004">
    <property type="protein sequence ID" value="SHM39981.1"/>
    <property type="molecule type" value="Genomic_DNA"/>
</dbReference>
<dbReference type="Proteomes" id="UP000183190">
    <property type="component" value="Unassembled WGS sequence"/>
</dbReference>
<proteinExistence type="predicted"/>
<reference evidence="2 4" key="2">
    <citation type="submission" date="2016-11" db="EMBL/GenBank/DDBJ databases">
        <authorList>
            <person name="Jaros S."/>
            <person name="Januszkiewicz K."/>
            <person name="Wedrychowicz H."/>
        </authorList>
    </citation>
    <scope>NUCLEOTIDE SEQUENCE [LARGE SCALE GENOMIC DNA]</scope>
    <source>
        <strain evidence="2 4">Y1</strain>
    </source>
</reference>
<evidence type="ECO:0000313" key="1">
    <source>
        <dbReference type="EMBL" id="SEH48763.1"/>
    </source>
</evidence>
<organism evidence="2 4">
    <name type="scientific">Ruminococcus flavefaciens</name>
    <dbReference type="NCBI Taxonomy" id="1265"/>
    <lineage>
        <taxon>Bacteria</taxon>
        <taxon>Bacillati</taxon>
        <taxon>Bacillota</taxon>
        <taxon>Clostridia</taxon>
        <taxon>Eubacteriales</taxon>
        <taxon>Oscillospiraceae</taxon>
        <taxon>Ruminococcus</taxon>
    </lineage>
</organism>
<accession>A0A1M7IGW2</accession>
<dbReference type="AlphaFoldDB" id="A0A1M7IGW2"/>
<dbReference type="Proteomes" id="UP000184394">
    <property type="component" value="Unassembled WGS sequence"/>
</dbReference>
<protein>
    <submittedName>
        <fullName evidence="2">Uncharacterized protein</fullName>
    </submittedName>
</protein>
<dbReference type="RefSeq" id="WP_072949700.1">
    <property type="nucleotide sequence ID" value="NZ_FNWV01000002.1"/>
</dbReference>